<accession>A0A3L6L525</accession>
<comment type="caution">
    <text evidence="2">The sequence shown here is derived from an EMBL/GenBank/DDBJ whole genome shotgun (WGS) entry which is preliminary data.</text>
</comment>
<gene>
    <name evidence="2" type="ORF">DPX39_070056200</name>
</gene>
<dbReference type="EMBL" id="QSBY01000007">
    <property type="protein sequence ID" value="RHW71226.1"/>
    <property type="molecule type" value="Genomic_DNA"/>
</dbReference>
<feature type="compositionally biased region" description="Polar residues" evidence="1">
    <location>
        <begin position="370"/>
        <end position="379"/>
    </location>
</feature>
<name>A0A3L6L525_9TRYP</name>
<feature type="compositionally biased region" description="Basic and acidic residues" evidence="1">
    <location>
        <begin position="312"/>
        <end position="332"/>
    </location>
</feature>
<evidence type="ECO:0000256" key="1">
    <source>
        <dbReference type="SAM" id="MobiDB-lite"/>
    </source>
</evidence>
<dbReference type="Proteomes" id="UP000266743">
    <property type="component" value="Chromosome 7"/>
</dbReference>
<protein>
    <submittedName>
        <fullName evidence="2">Cornifin (SPRR) family</fullName>
    </submittedName>
</protein>
<proteinExistence type="predicted"/>
<feature type="compositionally biased region" description="Pro residues" evidence="1">
    <location>
        <begin position="1"/>
        <end position="37"/>
    </location>
</feature>
<reference evidence="2 3" key="1">
    <citation type="submission" date="2018-09" db="EMBL/GenBank/DDBJ databases">
        <title>whole genome sequence of T. equiperdum IVM-t1 strain.</title>
        <authorList>
            <person name="Suganuma K."/>
        </authorList>
    </citation>
    <scope>NUCLEOTIDE SEQUENCE [LARGE SCALE GENOMIC DNA]</scope>
    <source>
        <strain evidence="2 3">IVM-t1</strain>
    </source>
</reference>
<evidence type="ECO:0000313" key="2">
    <source>
        <dbReference type="EMBL" id="RHW71226.1"/>
    </source>
</evidence>
<dbReference type="AlphaFoldDB" id="A0A3L6L525"/>
<evidence type="ECO:0000313" key="3">
    <source>
        <dbReference type="Proteomes" id="UP000266743"/>
    </source>
</evidence>
<feature type="region of interest" description="Disordered" evidence="1">
    <location>
        <begin position="1"/>
        <end position="101"/>
    </location>
</feature>
<organism evidence="2 3">
    <name type="scientific">Trypanosoma brucei equiperdum</name>
    <dbReference type="NCBI Taxonomy" id="630700"/>
    <lineage>
        <taxon>Eukaryota</taxon>
        <taxon>Discoba</taxon>
        <taxon>Euglenozoa</taxon>
        <taxon>Kinetoplastea</taxon>
        <taxon>Metakinetoplastina</taxon>
        <taxon>Trypanosomatida</taxon>
        <taxon>Trypanosomatidae</taxon>
        <taxon>Trypanosoma</taxon>
    </lineage>
</organism>
<feature type="compositionally biased region" description="Low complexity" evidence="1">
    <location>
        <begin position="38"/>
        <end position="88"/>
    </location>
</feature>
<sequence length="437" mass="47900">MPDPPLAAVPQPPMAGVPQPPMAAVPQPPMAAVPQPPRQQSHNHQWQQFHNHQWQQFHNHQWQQSTTTKGSSPTTTNGSSPTTTMAAVPQPPMAAVPQPPMAAVPQPPMAAVPQPPMAAVPQPPMAAVPQPPMAAVPQPPMAAVPQPPMAAVPQPPMAAVPQPPMAAGTVQATSPLFHQGVPLPKVCLLPSQYLPSGFHPAGGAARPPELSEEQKRELERAALRELASASGDHNREPEEVVKTLAGRLFFLSRCDVATMLTNVATSVQSLGRHDVGLLANEDGTTFTFIQSPHYGTDNFAEGLQHPSRHRRAVEDAKERINRSDCRSRERFLRAARAGTPSNVEERRSPNPPKSTKRSTSMAARDFPKSTYEQIQQVLQEQRRTSRHEKRGASASRKGQRRPSSADGGYLLWRYGGKYPQECLYENYRLRGMRRRQH</sequence>
<feature type="compositionally biased region" description="Pro residues" evidence="1">
    <location>
        <begin position="89"/>
        <end position="101"/>
    </location>
</feature>
<feature type="region of interest" description="Disordered" evidence="1">
    <location>
        <begin position="301"/>
        <end position="407"/>
    </location>
</feature>